<comment type="caution">
    <text evidence="6">The sequence shown here is derived from an EMBL/GenBank/DDBJ whole genome shotgun (WGS) entry which is preliminary data.</text>
</comment>
<evidence type="ECO:0000313" key="7">
    <source>
        <dbReference type="Proteomes" id="UP001597216"/>
    </source>
</evidence>
<dbReference type="RefSeq" id="WP_377354059.1">
    <property type="nucleotide sequence ID" value="NZ_JBHTLQ010000034.1"/>
</dbReference>
<dbReference type="Pfam" id="PF25954">
    <property type="entry name" value="Beta-barrel_RND_2"/>
    <property type="match status" value="1"/>
</dbReference>
<evidence type="ECO:0000259" key="3">
    <source>
        <dbReference type="Pfam" id="PF25917"/>
    </source>
</evidence>
<protein>
    <submittedName>
        <fullName evidence="6">Efflux RND transporter periplasmic adaptor subunit</fullName>
    </submittedName>
</protein>
<keyword evidence="2" id="KW-0472">Membrane</keyword>
<feature type="transmembrane region" description="Helical" evidence="2">
    <location>
        <begin position="25"/>
        <end position="46"/>
    </location>
</feature>
<dbReference type="InterPro" id="IPR006143">
    <property type="entry name" value="RND_pump_MFP"/>
</dbReference>
<dbReference type="Pfam" id="PF25989">
    <property type="entry name" value="YknX_C"/>
    <property type="match status" value="1"/>
</dbReference>
<dbReference type="PANTHER" id="PTHR30469">
    <property type="entry name" value="MULTIDRUG RESISTANCE PROTEIN MDTA"/>
    <property type="match status" value="1"/>
</dbReference>
<feature type="domain" description="CusB-like beta-barrel" evidence="4">
    <location>
        <begin position="209"/>
        <end position="280"/>
    </location>
</feature>
<dbReference type="SUPFAM" id="SSF111369">
    <property type="entry name" value="HlyD-like secretion proteins"/>
    <property type="match status" value="1"/>
</dbReference>
<comment type="similarity">
    <text evidence="1">Belongs to the membrane fusion protein (MFP) (TC 8.A.1) family.</text>
</comment>
<evidence type="ECO:0000256" key="2">
    <source>
        <dbReference type="SAM" id="Phobius"/>
    </source>
</evidence>
<dbReference type="PANTHER" id="PTHR30469:SF15">
    <property type="entry name" value="HLYD FAMILY OF SECRETION PROTEINS"/>
    <property type="match status" value="1"/>
</dbReference>
<evidence type="ECO:0000313" key="6">
    <source>
        <dbReference type="EMBL" id="MFD1191766.1"/>
    </source>
</evidence>
<dbReference type="EMBL" id="JBHTLQ010000034">
    <property type="protein sequence ID" value="MFD1191766.1"/>
    <property type="molecule type" value="Genomic_DNA"/>
</dbReference>
<dbReference type="Pfam" id="PF25917">
    <property type="entry name" value="BSH_RND"/>
    <property type="match status" value="1"/>
</dbReference>
<evidence type="ECO:0000259" key="4">
    <source>
        <dbReference type="Pfam" id="PF25954"/>
    </source>
</evidence>
<evidence type="ECO:0000259" key="5">
    <source>
        <dbReference type="Pfam" id="PF25989"/>
    </source>
</evidence>
<dbReference type="InterPro" id="IPR058625">
    <property type="entry name" value="MdtA-like_BSH"/>
</dbReference>
<keyword evidence="2" id="KW-0812">Transmembrane</keyword>
<name>A0ABW3T4I7_9CAUL</name>
<keyword evidence="7" id="KW-1185">Reference proteome</keyword>
<accession>A0ABW3T4I7</accession>
<evidence type="ECO:0000256" key="1">
    <source>
        <dbReference type="ARBA" id="ARBA00009477"/>
    </source>
</evidence>
<sequence length="353" mass="37305">MADRPPGKAVSASPEALRARRRRSWVSVLLVLVAAAAAASAVWVLLRPTPVQVATVSSGEAVDAVYASGVVEYVRQARIAPVVTAPIRAVLVEEGQTVRAGQTLAQLDDGPQEATALQLEAQAGLARAAARRTARLYAAGFAARAADEDARSQLAAATQAARSARARLEDYRIKAPFSGRVLRRDAEPGDLATVGKALFVVAVPSALRVTADVDERDMGRLRTGQEAVIRCDAFPGQVFPARISDITPQGDATSRVFRARLALAPDTALRPGMTVEANLVVARRPQALLIPTSALKDGALFRVRDGRAQSQSVRTGVQGAQRTEILEGLKAGDRVVLAPPADLKDGDRIAVRP</sequence>
<feature type="domain" description="Multidrug resistance protein MdtA-like barrel-sandwich hybrid" evidence="3">
    <location>
        <begin position="75"/>
        <end position="202"/>
    </location>
</feature>
<proteinExistence type="inferred from homology"/>
<feature type="domain" description="YknX-like C-terminal permuted SH3-like" evidence="5">
    <location>
        <begin position="299"/>
        <end position="350"/>
    </location>
</feature>
<keyword evidence="2" id="KW-1133">Transmembrane helix</keyword>
<dbReference type="Proteomes" id="UP001597216">
    <property type="component" value="Unassembled WGS sequence"/>
</dbReference>
<gene>
    <name evidence="6" type="ORF">ACFQ27_14345</name>
</gene>
<dbReference type="NCBIfam" id="TIGR01730">
    <property type="entry name" value="RND_mfp"/>
    <property type="match status" value="1"/>
</dbReference>
<dbReference type="Gene3D" id="2.40.30.170">
    <property type="match status" value="1"/>
</dbReference>
<dbReference type="Gene3D" id="2.40.420.20">
    <property type="match status" value="1"/>
</dbReference>
<reference evidence="7" key="1">
    <citation type="journal article" date="2019" name="Int. J. Syst. Evol. Microbiol.">
        <title>The Global Catalogue of Microorganisms (GCM) 10K type strain sequencing project: providing services to taxonomists for standard genome sequencing and annotation.</title>
        <authorList>
            <consortium name="The Broad Institute Genomics Platform"/>
            <consortium name="The Broad Institute Genome Sequencing Center for Infectious Disease"/>
            <person name="Wu L."/>
            <person name="Ma J."/>
        </authorList>
    </citation>
    <scope>NUCLEOTIDE SEQUENCE [LARGE SCALE GENOMIC DNA]</scope>
    <source>
        <strain evidence="7">CCUG 55074</strain>
    </source>
</reference>
<organism evidence="6 7">
    <name type="scientific">Phenylobacterium conjunctum</name>
    <dbReference type="NCBI Taxonomy" id="1298959"/>
    <lineage>
        <taxon>Bacteria</taxon>
        <taxon>Pseudomonadati</taxon>
        <taxon>Pseudomonadota</taxon>
        <taxon>Alphaproteobacteria</taxon>
        <taxon>Caulobacterales</taxon>
        <taxon>Caulobacteraceae</taxon>
        <taxon>Phenylobacterium</taxon>
    </lineage>
</organism>
<dbReference type="InterPro" id="IPR058792">
    <property type="entry name" value="Beta-barrel_RND_2"/>
</dbReference>
<dbReference type="Gene3D" id="2.40.50.100">
    <property type="match status" value="1"/>
</dbReference>
<dbReference type="InterPro" id="IPR058637">
    <property type="entry name" value="YknX-like_C"/>
</dbReference>